<dbReference type="AlphaFoldDB" id="A0A4Z2HP99"/>
<accession>A0A4Z2HP99</accession>
<protein>
    <submittedName>
        <fullName evidence="1">Uncharacterized protein</fullName>
    </submittedName>
</protein>
<dbReference type="Proteomes" id="UP000314294">
    <property type="component" value="Unassembled WGS sequence"/>
</dbReference>
<organism evidence="1 2">
    <name type="scientific">Liparis tanakae</name>
    <name type="common">Tanaka's snailfish</name>
    <dbReference type="NCBI Taxonomy" id="230148"/>
    <lineage>
        <taxon>Eukaryota</taxon>
        <taxon>Metazoa</taxon>
        <taxon>Chordata</taxon>
        <taxon>Craniata</taxon>
        <taxon>Vertebrata</taxon>
        <taxon>Euteleostomi</taxon>
        <taxon>Actinopterygii</taxon>
        <taxon>Neopterygii</taxon>
        <taxon>Teleostei</taxon>
        <taxon>Neoteleostei</taxon>
        <taxon>Acanthomorphata</taxon>
        <taxon>Eupercaria</taxon>
        <taxon>Perciformes</taxon>
        <taxon>Cottioidei</taxon>
        <taxon>Cottales</taxon>
        <taxon>Liparidae</taxon>
        <taxon>Liparis</taxon>
    </lineage>
</organism>
<comment type="caution">
    <text evidence="1">The sequence shown here is derived from an EMBL/GenBank/DDBJ whole genome shotgun (WGS) entry which is preliminary data.</text>
</comment>
<dbReference type="EMBL" id="SRLO01000204">
    <property type="protein sequence ID" value="TNN67401.1"/>
    <property type="molecule type" value="Genomic_DNA"/>
</dbReference>
<sequence length="66" mass="7549">MAPIWCQQLGAQRRLPGLDKGRERSTLHTYLLQQKGLLLLVDQSLQLVGGQQLLHLLRSHHSQKKL</sequence>
<keyword evidence="2" id="KW-1185">Reference proteome</keyword>
<proteinExistence type="predicted"/>
<evidence type="ECO:0000313" key="1">
    <source>
        <dbReference type="EMBL" id="TNN67401.1"/>
    </source>
</evidence>
<name>A0A4Z2HP99_9TELE</name>
<gene>
    <name evidence="1" type="ORF">EYF80_022346</name>
</gene>
<evidence type="ECO:0000313" key="2">
    <source>
        <dbReference type="Proteomes" id="UP000314294"/>
    </source>
</evidence>
<reference evidence="1 2" key="1">
    <citation type="submission" date="2019-03" db="EMBL/GenBank/DDBJ databases">
        <title>First draft genome of Liparis tanakae, snailfish: a comprehensive survey of snailfish specific genes.</title>
        <authorList>
            <person name="Kim W."/>
            <person name="Song I."/>
            <person name="Jeong J.-H."/>
            <person name="Kim D."/>
            <person name="Kim S."/>
            <person name="Ryu S."/>
            <person name="Song J.Y."/>
            <person name="Lee S.K."/>
        </authorList>
    </citation>
    <scope>NUCLEOTIDE SEQUENCE [LARGE SCALE GENOMIC DNA]</scope>
    <source>
        <tissue evidence="1">Muscle</tissue>
    </source>
</reference>